<dbReference type="Pfam" id="PF13193">
    <property type="entry name" value="AMP-binding_C"/>
    <property type="match status" value="1"/>
</dbReference>
<evidence type="ECO:0000256" key="4">
    <source>
        <dbReference type="SAM" id="MobiDB-lite"/>
    </source>
</evidence>
<dbReference type="InterPro" id="IPR001242">
    <property type="entry name" value="Condensation_dom"/>
</dbReference>
<dbReference type="InterPro" id="IPR006162">
    <property type="entry name" value="Ppantetheine_attach_site"/>
</dbReference>
<keyword evidence="3" id="KW-0597">Phosphoprotein</keyword>
<dbReference type="Pfam" id="PF00501">
    <property type="entry name" value="AMP-binding"/>
    <property type="match status" value="1"/>
</dbReference>
<dbReference type="Gene3D" id="3.30.559.10">
    <property type="entry name" value="Chloramphenicol acetyltransferase-like domain"/>
    <property type="match status" value="1"/>
</dbReference>
<evidence type="ECO:0000313" key="7">
    <source>
        <dbReference type="Proteomes" id="UP001595764"/>
    </source>
</evidence>
<dbReference type="PROSITE" id="PS50075">
    <property type="entry name" value="CARRIER"/>
    <property type="match status" value="1"/>
</dbReference>
<gene>
    <name evidence="6" type="ORF">ACFORO_29375</name>
</gene>
<comment type="caution">
    <text evidence="6">The sequence shown here is derived from an EMBL/GenBank/DDBJ whole genome shotgun (WGS) entry which is preliminary data.</text>
</comment>
<keyword evidence="7" id="KW-1185">Reference proteome</keyword>
<dbReference type="CDD" id="cd19531">
    <property type="entry name" value="LCL_NRPS-like"/>
    <property type="match status" value="1"/>
</dbReference>
<dbReference type="PANTHER" id="PTHR45527">
    <property type="entry name" value="NONRIBOSOMAL PEPTIDE SYNTHETASE"/>
    <property type="match status" value="1"/>
</dbReference>
<dbReference type="Pfam" id="PF00550">
    <property type="entry name" value="PP-binding"/>
    <property type="match status" value="1"/>
</dbReference>
<dbReference type="Proteomes" id="UP001595764">
    <property type="component" value="Unassembled WGS sequence"/>
</dbReference>
<dbReference type="Gene3D" id="2.30.38.10">
    <property type="entry name" value="Luciferase, Domain 3"/>
    <property type="match status" value="1"/>
</dbReference>
<dbReference type="Gene3D" id="3.40.50.980">
    <property type="match status" value="2"/>
</dbReference>
<dbReference type="Gene3D" id="3.30.559.30">
    <property type="entry name" value="Nonribosomal peptide synthetase, condensation domain"/>
    <property type="match status" value="1"/>
</dbReference>
<accession>A0ABV7QN49</accession>
<reference evidence="7" key="1">
    <citation type="journal article" date="2019" name="Int. J. Syst. Evol. Microbiol.">
        <title>The Global Catalogue of Microorganisms (GCM) 10K type strain sequencing project: providing services to taxonomists for standard genome sequencing and annotation.</title>
        <authorList>
            <consortium name="The Broad Institute Genomics Platform"/>
            <consortium name="The Broad Institute Genome Sequencing Center for Infectious Disease"/>
            <person name="Wu L."/>
            <person name="Ma J."/>
        </authorList>
    </citation>
    <scope>NUCLEOTIDE SEQUENCE [LARGE SCALE GENOMIC DNA]</scope>
    <source>
        <strain evidence="7">CGMCC 4.7682</strain>
    </source>
</reference>
<dbReference type="SMART" id="SM00823">
    <property type="entry name" value="PKS_PP"/>
    <property type="match status" value="1"/>
</dbReference>
<protein>
    <submittedName>
        <fullName evidence="6">Amino acid adenylation domain-containing protein</fullName>
    </submittedName>
</protein>
<evidence type="ECO:0000313" key="6">
    <source>
        <dbReference type="EMBL" id="MFC3514312.1"/>
    </source>
</evidence>
<dbReference type="RefSeq" id="WP_377872246.1">
    <property type="nucleotide sequence ID" value="NZ_JBHMAY010000037.1"/>
</dbReference>
<feature type="region of interest" description="Disordered" evidence="4">
    <location>
        <begin position="955"/>
        <end position="974"/>
    </location>
</feature>
<dbReference type="InterPro" id="IPR009081">
    <property type="entry name" value="PP-bd_ACP"/>
</dbReference>
<dbReference type="InterPro" id="IPR025110">
    <property type="entry name" value="AMP-bd_C"/>
</dbReference>
<dbReference type="SUPFAM" id="SSF47336">
    <property type="entry name" value="ACP-like"/>
    <property type="match status" value="1"/>
</dbReference>
<dbReference type="Pfam" id="PF00668">
    <property type="entry name" value="Condensation"/>
    <property type="match status" value="1"/>
</dbReference>
<dbReference type="PANTHER" id="PTHR45527:SF1">
    <property type="entry name" value="FATTY ACID SYNTHASE"/>
    <property type="match status" value="1"/>
</dbReference>
<dbReference type="SUPFAM" id="SSF52777">
    <property type="entry name" value="CoA-dependent acyltransferases"/>
    <property type="match status" value="2"/>
</dbReference>
<dbReference type="NCBIfam" id="TIGR01733">
    <property type="entry name" value="AA-adenyl-dom"/>
    <property type="match status" value="1"/>
</dbReference>
<organism evidence="6 7">
    <name type="scientific">Amycolatopsis halotolerans</name>
    <dbReference type="NCBI Taxonomy" id="330083"/>
    <lineage>
        <taxon>Bacteria</taxon>
        <taxon>Bacillati</taxon>
        <taxon>Actinomycetota</taxon>
        <taxon>Actinomycetes</taxon>
        <taxon>Pseudonocardiales</taxon>
        <taxon>Pseudonocardiaceae</taxon>
        <taxon>Amycolatopsis</taxon>
    </lineage>
</organism>
<dbReference type="PROSITE" id="PS00012">
    <property type="entry name" value="PHOSPHOPANTETHEINE"/>
    <property type="match status" value="1"/>
</dbReference>
<keyword evidence="2" id="KW-0596">Phosphopantetheine</keyword>
<evidence type="ECO:0000259" key="5">
    <source>
        <dbReference type="PROSITE" id="PS50075"/>
    </source>
</evidence>
<evidence type="ECO:0000256" key="2">
    <source>
        <dbReference type="ARBA" id="ARBA00022450"/>
    </source>
</evidence>
<feature type="compositionally biased region" description="Low complexity" evidence="4">
    <location>
        <begin position="958"/>
        <end position="974"/>
    </location>
</feature>
<feature type="domain" description="Carrier" evidence="5">
    <location>
        <begin position="975"/>
        <end position="1050"/>
    </location>
</feature>
<dbReference type="InterPro" id="IPR023213">
    <property type="entry name" value="CAT-like_dom_sf"/>
</dbReference>
<dbReference type="Gene3D" id="1.10.1200.10">
    <property type="entry name" value="ACP-like"/>
    <property type="match status" value="1"/>
</dbReference>
<dbReference type="InterPro" id="IPR036736">
    <property type="entry name" value="ACP-like_sf"/>
</dbReference>
<sequence length="1082" mass="113966">MTGIDPGVEQDVFVLPASYAQQRLWFLDQLEPGSPAYTVPMAVRLAGELSAPALRQALRTVAGRHETLRTTLADIDQSGVPSQLVAPVVDVALPAIDLSGLPAAERAEVAARLAAAEATAPFDLATGPLLRVRLLRLGRADHVLLTTMHHAITDGWSLGNFARELGICYQAAVAGSEPELPELPIQYADYAVWQREQLSGTALERELGYWRDRLAGAPVLLDLPLDRSRPSLPASRSAQVAVHWPAELRDGLASLGHEHSATLFMVLLAGFSAVLARHSGSPDVVVGTPVAGRGRPELDGMIGLLVNTLALRTDVSGDPGFGTLLEQVRENCLDAYSHQDLPFERLVEALQPERNSRHNPVVQVLFALQNTPAADRDWPGLRSVLFRREHRGGTAKFDLSLFVTEIGADGLDVVVEYDGTLFDHATVERLAGHLRTLLEAAVADPVAPVSTLPMLSAAELDEATRLADGGPADSRTPVPERFRAQAARTPDAIAVRCGETALTYRELDERANQLAGHLRGLGVRAETLVAVCLDRTPELVVALLAVLKAGGGYLPLDPAYPAERLNAMLADSAAEIVVTCDALADRLPSNGIHTLAVDGDAAAIAAQPVDGPDAAVLGGQTAYVLYTSGSTGTPKGVQITHANVAALVGWASSAFPLDGSDGMLAATSVCFDLSVFEIFLPLSLGARVVLVDSALAMLDTPLPDVTLVNTVPSVLAEVVRDGELPPGVRTVCLAGEPLPGSLVDAAHQQAAVAAVHNLYGPSEATTYSTAALVPADAELPPAVGTPIAGTRASVLDQWLRPVPRGVAGELYLGGAGVARGYFRRPGLTADRFVPDPFSAEPGARLYRTGDLARWRAAGELAFLGRRDHQVKLRGFRIEPGEVEAVLRTHPAVAEAAVLVREDAPGDRRLIAYAVPAGPVAETELRAHCADRLPAFMVPASVQLLDRFPLNPNGKLDRGALPAPAGRGEAAADAQPPADAVEAAVARVWEDVLSVAPIGAQDNFFALGGHSLLATQVAARLRADFAVDLPLRALFDAPTPACLARALAAAEPTPGHVAAVAELRGQIDALSLEEILAQLDDGE</sequence>
<dbReference type="EMBL" id="JBHRWI010000039">
    <property type="protein sequence ID" value="MFC3514312.1"/>
    <property type="molecule type" value="Genomic_DNA"/>
</dbReference>
<evidence type="ECO:0000256" key="3">
    <source>
        <dbReference type="ARBA" id="ARBA00022553"/>
    </source>
</evidence>
<dbReference type="InterPro" id="IPR000873">
    <property type="entry name" value="AMP-dep_synth/lig_dom"/>
</dbReference>
<proteinExistence type="predicted"/>
<evidence type="ECO:0000256" key="1">
    <source>
        <dbReference type="ARBA" id="ARBA00001957"/>
    </source>
</evidence>
<dbReference type="PROSITE" id="PS00455">
    <property type="entry name" value="AMP_BINDING"/>
    <property type="match status" value="1"/>
</dbReference>
<dbReference type="InterPro" id="IPR045851">
    <property type="entry name" value="AMP-bd_C_sf"/>
</dbReference>
<dbReference type="Gene3D" id="3.30.300.30">
    <property type="match status" value="1"/>
</dbReference>
<dbReference type="SUPFAM" id="SSF56801">
    <property type="entry name" value="Acetyl-CoA synthetase-like"/>
    <property type="match status" value="1"/>
</dbReference>
<dbReference type="InterPro" id="IPR020806">
    <property type="entry name" value="PKS_PP-bd"/>
</dbReference>
<dbReference type="InterPro" id="IPR010071">
    <property type="entry name" value="AA_adenyl_dom"/>
</dbReference>
<dbReference type="InterPro" id="IPR020845">
    <property type="entry name" value="AMP-binding_CS"/>
</dbReference>
<name>A0ABV7QN49_9PSEU</name>
<comment type="cofactor">
    <cofactor evidence="1">
        <name>pantetheine 4'-phosphate</name>
        <dbReference type="ChEBI" id="CHEBI:47942"/>
    </cofactor>
</comment>